<comment type="similarity">
    <text evidence="7">Belongs to the ubiquitin-conjugating enzyme family.</text>
</comment>
<dbReference type="Proteomes" id="UP000694044">
    <property type="component" value="Unassembled WGS sequence"/>
</dbReference>
<proteinExistence type="inferred from homology"/>
<dbReference type="EMBL" id="JAGDFM010000023">
    <property type="protein sequence ID" value="KAG7391243.1"/>
    <property type="molecule type" value="Genomic_DNA"/>
</dbReference>
<feature type="region of interest" description="Disordered" evidence="8">
    <location>
        <begin position="177"/>
        <end position="273"/>
    </location>
</feature>
<evidence type="ECO:0000256" key="2">
    <source>
        <dbReference type="ARBA" id="ARBA00022679"/>
    </source>
</evidence>
<evidence type="ECO:0000313" key="11">
    <source>
        <dbReference type="Proteomes" id="UP000694044"/>
    </source>
</evidence>
<evidence type="ECO:0000256" key="5">
    <source>
        <dbReference type="ARBA" id="ARBA00022840"/>
    </source>
</evidence>
<feature type="compositionally biased region" description="Acidic residues" evidence="8">
    <location>
        <begin position="242"/>
        <end position="255"/>
    </location>
</feature>
<keyword evidence="5 7" id="KW-0067">ATP-binding</keyword>
<evidence type="ECO:0000256" key="4">
    <source>
        <dbReference type="ARBA" id="ARBA00022786"/>
    </source>
</evidence>
<organism evidence="10 11">
    <name type="scientific">Phytophthora pseudosyringae</name>
    <dbReference type="NCBI Taxonomy" id="221518"/>
    <lineage>
        <taxon>Eukaryota</taxon>
        <taxon>Sar</taxon>
        <taxon>Stramenopiles</taxon>
        <taxon>Oomycota</taxon>
        <taxon>Peronosporomycetes</taxon>
        <taxon>Peronosporales</taxon>
        <taxon>Peronosporaceae</taxon>
        <taxon>Phytophthora</taxon>
    </lineage>
</organism>
<dbReference type="OrthoDB" id="7851174at2759"/>
<keyword evidence="2" id="KW-0808">Transferase</keyword>
<sequence length="273" mass="30369">MAAMRGRMRKEIGMLERDPPFGARGHRCDHIMHSILRFLTNLRLHTGSAGVSAWPKDDQIDRLDAQILGPDGSPYEKGVFLLDIEVPERYPFEPPKVRFVTPIYHPNIDDAGRICLDTLKMQPKGSWLPSVNLSTLLTTIRLLMAEPNADDGLMPEIADIFKHNRELFNRKATEMTVQHARNTQVHHPKPSADMSVNRSEGESVADEEFDPPTQDTQVAEVPSQPRESESSDDSFSDGGSSSEEDDGGSADDGDVAGDKETDANPPAKRRRQE</sequence>
<dbReference type="CDD" id="cd23805">
    <property type="entry name" value="UBCc_UBE2T"/>
    <property type="match status" value="1"/>
</dbReference>
<dbReference type="PANTHER" id="PTHR24068">
    <property type="entry name" value="UBIQUITIN-CONJUGATING ENZYME E2"/>
    <property type="match status" value="1"/>
</dbReference>
<dbReference type="GO" id="GO:0005524">
    <property type="term" value="F:ATP binding"/>
    <property type="evidence" value="ECO:0007669"/>
    <property type="project" value="UniProtKB-UniRule"/>
</dbReference>
<comment type="caution">
    <text evidence="10">The sequence shown here is derived from an EMBL/GenBank/DDBJ whole genome shotgun (WGS) entry which is preliminary data.</text>
</comment>
<evidence type="ECO:0000256" key="6">
    <source>
        <dbReference type="PROSITE-ProRule" id="PRU10133"/>
    </source>
</evidence>
<keyword evidence="4 7" id="KW-0833">Ubl conjugation pathway</keyword>
<feature type="domain" description="UBC core" evidence="9">
    <location>
        <begin position="30"/>
        <end position="181"/>
    </location>
</feature>
<reference evidence="10" key="1">
    <citation type="submission" date="2021-02" db="EMBL/GenBank/DDBJ databases">
        <authorList>
            <person name="Palmer J.M."/>
        </authorList>
    </citation>
    <scope>NUCLEOTIDE SEQUENCE</scope>
    <source>
        <strain evidence="10">SCRP734</strain>
    </source>
</reference>
<feature type="active site" description="Glycyl thioester intermediate" evidence="6">
    <location>
        <position position="115"/>
    </location>
</feature>
<name>A0A8T1WGZ7_9STRA</name>
<dbReference type="FunFam" id="3.10.110.10:FF:000041">
    <property type="entry name" value="Ubiquitin-conjugating enzyme E2 T"/>
    <property type="match status" value="1"/>
</dbReference>
<dbReference type="EC" id="2.3.2.23" evidence="1"/>
<dbReference type="SMART" id="SM00212">
    <property type="entry name" value="UBCc"/>
    <property type="match status" value="1"/>
</dbReference>
<dbReference type="PROSITE" id="PS00183">
    <property type="entry name" value="UBC_1"/>
    <property type="match status" value="1"/>
</dbReference>
<evidence type="ECO:0000256" key="8">
    <source>
        <dbReference type="SAM" id="MobiDB-lite"/>
    </source>
</evidence>
<evidence type="ECO:0000313" key="10">
    <source>
        <dbReference type="EMBL" id="KAG7391243.1"/>
    </source>
</evidence>
<protein>
    <recommendedName>
        <fullName evidence="1">E2 ubiquitin-conjugating enzyme</fullName>
        <ecNumber evidence="1">2.3.2.23</ecNumber>
    </recommendedName>
</protein>
<keyword evidence="11" id="KW-1185">Reference proteome</keyword>
<dbReference type="AlphaFoldDB" id="A0A8T1WGZ7"/>
<dbReference type="Pfam" id="PF00179">
    <property type="entry name" value="UQ_con"/>
    <property type="match status" value="1"/>
</dbReference>
<dbReference type="InterPro" id="IPR023313">
    <property type="entry name" value="UBQ-conjugating_AS"/>
</dbReference>
<keyword evidence="3 7" id="KW-0547">Nucleotide-binding</keyword>
<accession>A0A8T1WGZ7</accession>
<dbReference type="PROSITE" id="PS50127">
    <property type="entry name" value="UBC_2"/>
    <property type="match status" value="1"/>
</dbReference>
<dbReference type="GO" id="GO:0061631">
    <property type="term" value="F:ubiquitin conjugating enzyme activity"/>
    <property type="evidence" value="ECO:0007669"/>
    <property type="project" value="UniProtKB-EC"/>
</dbReference>
<evidence type="ECO:0000256" key="1">
    <source>
        <dbReference type="ARBA" id="ARBA00012486"/>
    </source>
</evidence>
<gene>
    <name evidence="10" type="primary">UBE2T</name>
    <name evidence="10" type="ORF">PHYPSEUDO_005604</name>
</gene>
<evidence type="ECO:0000256" key="3">
    <source>
        <dbReference type="ARBA" id="ARBA00022741"/>
    </source>
</evidence>
<dbReference type="InterPro" id="IPR000608">
    <property type="entry name" value="UBC"/>
</dbReference>
<evidence type="ECO:0000259" key="9">
    <source>
        <dbReference type="PROSITE" id="PS50127"/>
    </source>
</evidence>
<evidence type="ECO:0000256" key="7">
    <source>
        <dbReference type="RuleBase" id="RU362109"/>
    </source>
</evidence>